<sequence>VNEIQDALDEGYAILHTVLDSCEKTMSNTNPRGISIIKVEADKANADYDNIVSQVSQIKHSLEDALIKWEGFEGLHKQVTDWMSKVERSLGTSPDLKADLSERRSDLDRYKALQTDILQHKHQLDLLEEKAGQVRDGDPKSKTAELRSRYAALVKQSMNVVGHVEEQVSSHEEYRKSYIGCLDWLANMKHDLQRLAYYTGDKRTLQDRLHQLKNFKANLGHGQDLLSRLTSQGKRLCGLTSFHGQDMLQKEIQGLHEDWDVFSSTVAEVERNLEISIANWIELDDEHLSFSSWLKRMENKLEDCLESKTNLIRKRSQLQEAEDLYDAILSYRSELNRVRDKGDVISRNGNDLRASSNIKELITRYHSLCTSAQNTVGQLREVMHSHRLYDEVLDRAASWLKLMMMTVQDCSDSSGDWQDIQNRIEDIKDVIVSM</sequence>
<dbReference type="SMART" id="SM00150">
    <property type="entry name" value="SPEC"/>
    <property type="match status" value="2"/>
</dbReference>
<dbReference type="GO" id="GO:0005640">
    <property type="term" value="C:nuclear outer membrane"/>
    <property type="evidence" value="ECO:0007669"/>
    <property type="project" value="TreeGrafter"/>
</dbReference>
<comment type="subcellular location">
    <subcellularLocation>
        <location evidence="1">Membrane</location>
    </subcellularLocation>
</comment>
<organism evidence="6">
    <name type="scientific">Arion vulgaris</name>
    <dbReference type="NCBI Taxonomy" id="1028688"/>
    <lineage>
        <taxon>Eukaryota</taxon>
        <taxon>Metazoa</taxon>
        <taxon>Spiralia</taxon>
        <taxon>Lophotrochozoa</taxon>
        <taxon>Mollusca</taxon>
        <taxon>Gastropoda</taxon>
        <taxon>Heterobranchia</taxon>
        <taxon>Euthyneura</taxon>
        <taxon>Panpulmonata</taxon>
        <taxon>Eupulmonata</taxon>
        <taxon>Stylommatophora</taxon>
        <taxon>Helicina</taxon>
        <taxon>Arionoidea</taxon>
        <taxon>Arionidae</taxon>
        <taxon>Arion</taxon>
    </lineage>
</organism>
<evidence type="ECO:0000256" key="5">
    <source>
        <dbReference type="ARBA" id="ARBA00023136"/>
    </source>
</evidence>
<name>A0A0B6ZL77_9EUPU</name>
<dbReference type="CDD" id="cd00176">
    <property type="entry name" value="SPEC"/>
    <property type="match status" value="1"/>
</dbReference>
<evidence type="ECO:0000256" key="2">
    <source>
        <dbReference type="ARBA" id="ARBA00022692"/>
    </source>
</evidence>
<dbReference type="GO" id="GO:0034993">
    <property type="term" value="C:meiotic nuclear membrane microtubule tethering complex"/>
    <property type="evidence" value="ECO:0007669"/>
    <property type="project" value="TreeGrafter"/>
</dbReference>
<dbReference type="Gene3D" id="1.20.58.60">
    <property type="match status" value="3"/>
</dbReference>
<dbReference type="PANTHER" id="PTHR47535">
    <property type="entry name" value="MUSCLE-SPECIFIC PROTEIN 300 KDA, ISOFORM G"/>
    <property type="match status" value="1"/>
</dbReference>
<dbReference type="EMBL" id="HACG01022413">
    <property type="protein sequence ID" value="CEK69278.1"/>
    <property type="molecule type" value="Transcribed_RNA"/>
</dbReference>
<dbReference type="SUPFAM" id="SSF46966">
    <property type="entry name" value="Spectrin repeat"/>
    <property type="match status" value="3"/>
</dbReference>
<dbReference type="Pfam" id="PF00435">
    <property type="entry name" value="Spectrin"/>
    <property type="match status" value="2"/>
</dbReference>
<protein>
    <recommendedName>
        <fullName evidence="7">KASH domain-containing protein</fullName>
    </recommendedName>
</protein>
<dbReference type="PANTHER" id="PTHR47535:SF1">
    <property type="entry name" value="NESPRIN-1"/>
    <property type="match status" value="1"/>
</dbReference>
<evidence type="ECO:0008006" key="7">
    <source>
        <dbReference type="Google" id="ProtNLM"/>
    </source>
</evidence>
<dbReference type="InterPro" id="IPR002017">
    <property type="entry name" value="Spectrin_repeat"/>
</dbReference>
<keyword evidence="4" id="KW-1133">Transmembrane helix</keyword>
<dbReference type="GO" id="GO:0051015">
    <property type="term" value="F:actin filament binding"/>
    <property type="evidence" value="ECO:0007669"/>
    <property type="project" value="TreeGrafter"/>
</dbReference>
<feature type="non-terminal residue" evidence="6">
    <location>
        <position position="1"/>
    </location>
</feature>
<dbReference type="InterPro" id="IPR052403">
    <property type="entry name" value="LINC-complex_assoc"/>
</dbReference>
<keyword evidence="5" id="KW-0472">Membrane</keyword>
<keyword evidence="2" id="KW-0812">Transmembrane</keyword>
<dbReference type="GO" id="GO:0008285">
    <property type="term" value="P:negative regulation of cell population proliferation"/>
    <property type="evidence" value="ECO:0007669"/>
    <property type="project" value="TreeGrafter"/>
</dbReference>
<dbReference type="InterPro" id="IPR018159">
    <property type="entry name" value="Spectrin/alpha-actinin"/>
</dbReference>
<evidence type="ECO:0000256" key="3">
    <source>
        <dbReference type="ARBA" id="ARBA00022737"/>
    </source>
</evidence>
<dbReference type="GO" id="GO:0005737">
    <property type="term" value="C:cytoplasm"/>
    <property type="evidence" value="ECO:0007669"/>
    <property type="project" value="TreeGrafter"/>
</dbReference>
<evidence type="ECO:0000313" key="6">
    <source>
        <dbReference type="EMBL" id="CEK69278.1"/>
    </source>
</evidence>
<gene>
    <name evidence="6" type="primary">ORF69628</name>
</gene>
<evidence type="ECO:0000256" key="1">
    <source>
        <dbReference type="ARBA" id="ARBA00004370"/>
    </source>
</evidence>
<dbReference type="GO" id="GO:0007097">
    <property type="term" value="P:nuclear migration"/>
    <property type="evidence" value="ECO:0007669"/>
    <property type="project" value="TreeGrafter"/>
</dbReference>
<dbReference type="AlphaFoldDB" id="A0A0B6ZL77"/>
<proteinExistence type="predicted"/>
<evidence type="ECO:0000256" key="4">
    <source>
        <dbReference type="ARBA" id="ARBA00022989"/>
    </source>
</evidence>
<feature type="non-terminal residue" evidence="6">
    <location>
        <position position="434"/>
    </location>
</feature>
<accession>A0A0B6ZL77</accession>
<keyword evidence="3" id="KW-0677">Repeat</keyword>
<reference evidence="6" key="1">
    <citation type="submission" date="2014-12" db="EMBL/GenBank/DDBJ databases">
        <title>Insight into the proteome of Arion vulgaris.</title>
        <authorList>
            <person name="Aradska J."/>
            <person name="Bulat T."/>
            <person name="Smidak R."/>
            <person name="Sarate P."/>
            <person name="Gangsoo J."/>
            <person name="Sialana F."/>
            <person name="Bilban M."/>
            <person name="Lubec G."/>
        </authorList>
    </citation>
    <scope>NUCLEOTIDE SEQUENCE</scope>
    <source>
        <tissue evidence="6">Skin</tissue>
    </source>
</reference>